<keyword evidence="2" id="KW-0732">Signal</keyword>
<protein>
    <recommendedName>
        <fullName evidence="5">Transmembrane protein</fullName>
    </recommendedName>
</protein>
<dbReference type="AlphaFoldDB" id="A0A8J4PWY1"/>
<keyword evidence="1" id="KW-0472">Membrane</keyword>
<keyword evidence="1" id="KW-0812">Transmembrane</keyword>
<evidence type="ECO:0000313" key="4">
    <source>
        <dbReference type="Proteomes" id="UP000695562"/>
    </source>
</evidence>
<evidence type="ECO:0000256" key="2">
    <source>
        <dbReference type="SAM" id="SignalP"/>
    </source>
</evidence>
<feature type="signal peptide" evidence="2">
    <location>
        <begin position="1"/>
        <end position="23"/>
    </location>
</feature>
<dbReference type="PANTHER" id="PTHR15948:SF0">
    <property type="entry name" value="GOLGI PH REGULATOR A-RELATED"/>
    <property type="match status" value="1"/>
</dbReference>
<dbReference type="Proteomes" id="UP000695562">
    <property type="component" value="Unassembled WGS sequence"/>
</dbReference>
<dbReference type="PANTHER" id="PTHR15948">
    <property type="entry name" value="G-PROTEIN COUPLED RECEPTOR 89-RELATED"/>
    <property type="match status" value="1"/>
</dbReference>
<feature type="chain" id="PRO_5035150760" description="Transmembrane protein" evidence="2">
    <location>
        <begin position="24"/>
        <end position="133"/>
    </location>
</feature>
<evidence type="ECO:0008006" key="5">
    <source>
        <dbReference type="Google" id="ProtNLM"/>
    </source>
</evidence>
<dbReference type="EMBL" id="AJWJ01000109">
    <property type="protein sequence ID" value="KAF2075216.1"/>
    <property type="molecule type" value="Genomic_DNA"/>
</dbReference>
<proteinExistence type="predicted"/>
<comment type="caution">
    <text evidence="3">The sequence shown here is derived from an EMBL/GenBank/DDBJ whole genome shotgun (WGS) entry which is preliminary data.</text>
</comment>
<organism evidence="3 4">
    <name type="scientific">Polysphondylium violaceum</name>
    <dbReference type="NCBI Taxonomy" id="133409"/>
    <lineage>
        <taxon>Eukaryota</taxon>
        <taxon>Amoebozoa</taxon>
        <taxon>Evosea</taxon>
        <taxon>Eumycetozoa</taxon>
        <taxon>Dictyostelia</taxon>
        <taxon>Dictyosteliales</taxon>
        <taxon>Dictyosteliaceae</taxon>
        <taxon>Polysphondylium</taxon>
    </lineage>
</organism>
<dbReference type="OrthoDB" id="264392at2759"/>
<feature type="transmembrane region" description="Helical" evidence="1">
    <location>
        <begin position="102"/>
        <end position="124"/>
    </location>
</feature>
<sequence length="133" mass="14705">MILFLTAVATMMIMAMTMTIVGANSNIITTVDSITNTSIIPGDVVGLATGSGIAQTLYSLLNQTSSIVSMIAIFSGSYVAFFLFGWFYLGKILFRDYEVKRVFVQLSFATTFALSLTLFELIFFEIMDVMDRE</sequence>
<keyword evidence="4" id="KW-1185">Reference proteome</keyword>
<feature type="transmembrane region" description="Helical" evidence="1">
    <location>
        <begin position="67"/>
        <end position="90"/>
    </location>
</feature>
<name>A0A8J4PWY1_9MYCE</name>
<keyword evidence="1" id="KW-1133">Transmembrane helix</keyword>
<gene>
    <name evidence="3" type="ORF">CYY_003477</name>
</gene>
<reference evidence="3" key="1">
    <citation type="submission" date="2020-01" db="EMBL/GenBank/DDBJ databases">
        <title>Development of genomics and gene disruption for Polysphondylium violaceum indicates a role for the polyketide synthase stlB in stalk morphogenesis.</title>
        <authorList>
            <person name="Narita B."/>
            <person name="Kawabe Y."/>
            <person name="Kin K."/>
            <person name="Saito T."/>
            <person name="Gibbs R."/>
            <person name="Kuspa A."/>
            <person name="Muzny D."/>
            <person name="Queller D."/>
            <person name="Richards S."/>
            <person name="Strassman J."/>
            <person name="Sucgang R."/>
            <person name="Worley K."/>
            <person name="Schaap P."/>
        </authorList>
    </citation>
    <scope>NUCLEOTIDE SEQUENCE</scope>
    <source>
        <strain evidence="3">QSvi11</strain>
    </source>
</reference>
<evidence type="ECO:0000256" key="1">
    <source>
        <dbReference type="SAM" id="Phobius"/>
    </source>
</evidence>
<dbReference type="InterPro" id="IPR015672">
    <property type="entry name" value="GPHR/GTG"/>
</dbReference>
<evidence type="ECO:0000313" key="3">
    <source>
        <dbReference type="EMBL" id="KAF2075216.1"/>
    </source>
</evidence>
<accession>A0A8J4PWY1</accession>